<dbReference type="Pfam" id="PF07995">
    <property type="entry name" value="GSDH"/>
    <property type="match status" value="1"/>
</dbReference>
<dbReference type="Gene3D" id="2.120.10.30">
    <property type="entry name" value="TolB, C-terminal domain"/>
    <property type="match status" value="1"/>
</dbReference>
<dbReference type="SUPFAM" id="SSF50952">
    <property type="entry name" value="Soluble quinoprotein glucose dehydrogenase"/>
    <property type="match status" value="1"/>
</dbReference>
<feature type="domain" description="Glucose/Sorbosone dehydrogenase" evidence="2">
    <location>
        <begin position="102"/>
        <end position="395"/>
    </location>
</feature>
<dbReference type="InterPro" id="IPR011042">
    <property type="entry name" value="6-blade_b-propeller_TolB-like"/>
</dbReference>
<organism evidence="3 4">
    <name type="scientific">Brevibacterium casei</name>
    <dbReference type="NCBI Taxonomy" id="33889"/>
    <lineage>
        <taxon>Bacteria</taxon>
        <taxon>Bacillati</taxon>
        <taxon>Actinomycetota</taxon>
        <taxon>Actinomycetes</taxon>
        <taxon>Micrococcales</taxon>
        <taxon>Brevibacteriaceae</taxon>
        <taxon>Brevibacterium</taxon>
    </lineage>
</organism>
<accession>A0A269ZDV9</accession>
<dbReference type="InterPro" id="IPR012938">
    <property type="entry name" value="Glc/Sorbosone_DH"/>
</dbReference>
<evidence type="ECO:0000313" key="4">
    <source>
        <dbReference type="Proteomes" id="UP000216867"/>
    </source>
</evidence>
<dbReference type="GeneID" id="99772677"/>
<feature type="region of interest" description="Disordered" evidence="1">
    <location>
        <begin position="1"/>
        <end position="41"/>
    </location>
</feature>
<dbReference type="PANTHER" id="PTHR19328:SF13">
    <property type="entry name" value="HIPL1 PROTEIN"/>
    <property type="match status" value="1"/>
</dbReference>
<gene>
    <name evidence="3" type="ORF">B8X04_07005</name>
</gene>
<dbReference type="Proteomes" id="UP000216867">
    <property type="component" value="Unassembled WGS sequence"/>
</dbReference>
<name>A0A269ZDV9_9MICO</name>
<evidence type="ECO:0000313" key="3">
    <source>
        <dbReference type="EMBL" id="PAK95997.1"/>
    </source>
</evidence>
<dbReference type="AlphaFoldDB" id="A0A269ZDV9"/>
<evidence type="ECO:0000259" key="2">
    <source>
        <dbReference type="Pfam" id="PF07995"/>
    </source>
</evidence>
<proteinExistence type="predicted"/>
<protein>
    <submittedName>
        <fullName evidence="3">Glucose dehydrogenase</fullName>
    </submittedName>
</protein>
<dbReference type="InterPro" id="IPR011041">
    <property type="entry name" value="Quinoprot_gluc/sorb_DH_b-prop"/>
</dbReference>
<dbReference type="RefSeq" id="WP_095375855.1">
    <property type="nucleotide sequence ID" value="NZ_CP065629.1"/>
</dbReference>
<sequence>MAPSSASPRPLISTTRLRTSTTRPRTGALSRTRSRSGSTAPTRCAALATALTLVLSACTTPNSDRGYGPESAPADGSTSADPTASAGAPDIAEPETVVEGLAAPWSIAFAGDVALVSERDSGRILELTETAPAQAREVGTVPGVAAAGEGGLLGLATAEDFLYAYFTAAEDNRIVRFPLDGEPGSFALGSPEVLLDDIPKAGNHNGGRIAFGPDGKLYATVGDAGDRESAQNREALSGKILRLDPDGSVPEDNPFPGSPVYSFGHRNPQGIAWDETGRMFSSEFGQNTWDELNIIEAGGNYGWPDVEGMADPGEGSDYIDPVQQWSTGEASPSGMTITGNTILIANLRGEVLREVPVSDLSQSRTRYQGEYGRLRDVVTTPDGQLWMLTNNTDGRGSPAPGDDRILRIPLPD</sequence>
<feature type="region of interest" description="Disordered" evidence="1">
    <location>
        <begin position="62"/>
        <end position="89"/>
    </location>
</feature>
<feature type="compositionally biased region" description="Low complexity" evidence="1">
    <location>
        <begin position="8"/>
        <end position="26"/>
    </location>
</feature>
<feature type="compositionally biased region" description="Polar residues" evidence="1">
    <location>
        <begin position="29"/>
        <end position="38"/>
    </location>
</feature>
<evidence type="ECO:0000256" key="1">
    <source>
        <dbReference type="SAM" id="MobiDB-lite"/>
    </source>
</evidence>
<reference evidence="3 4" key="1">
    <citation type="submission" date="2017-04" db="EMBL/GenBank/DDBJ databases">
        <title>Kefir bacterial isolates.</title>
        <authorList>
            <person name="Kim Y."/>
            <person name="Blasche S."/>
            <person name="Patil K.R."/>
        </authorList>
    </citation>
    <scope>NUCLEOTIDE SEQUENCE [LARGE SCALE GENOMIC DNA]</scope>
    <source>
        <strain evidence="3 4">OG2</strain>
    </source>
</reference>
<dbReference type="PANTHER" id="PTHR19328">
    <property type="entry name" value="HEDGEHOG-INTERACTING PROTEIN"/>
    <property type="match status" value="1"/>
</dbReference>
<comment type="caution">
    <text evidence="3">The sequence shown here is derived from an EMBL/GenBank/DDBJ whole genome shotgun (WGS) entry which is preliminary data.</text>
</comment>
<dbReference type="EMBL" id="NCWY01000005">
    <property type="protein sequence ID" value="PAK95997.1"/>
    <property type="molecule type" value="Genomic_DNA"/>
</dbReference>